<dbReference type="Pfam" id="PF01612">
    <property type="entry name" value="DNA_pol_A_exo1"/>
    <property type="match status" value="1"/>
</dbReference>
<reference evidence="4" key="1">
    <citation type="journal article" date="2019" name="Int. J. Syst. Evol. Microbiol.">
        <title>The Global Catalogue of Microorganisms (GCM) 10K type strain sequencing project: providing services to taxonomists for standard genome sequencing and annotation.</title>
        <authorList>
            <consortium name="The Broad Institute Genomics Platform"/>
            <consortium name="The Broad Institute Genome Sequencing Center for Infectious Disease"/>
            <person name="Wu L."/>
            <person name="Ma J."/>
        </authorList>
    </citation>
    <scope>NUCLEOTIDE SEQUENCE [LARGE SCALE GENOMIC DNA]</scope>
    <source>
        <strain evidence="4">KCTC 42964</strain>
    </source>
</reference>
<sequence>MSDTSKSPSNKSEPNKSEPVIHLHRGDLPEGLSFPDGVAIDTETMGLNPHRDRLCLVQLSGGDGVCHLVQFPVGGGFDAPNLRALLTDPAVRKLFHYGRFDIAMLYTFLGVLTQPVYCTKIASRLVRTYTDRHSLKELCREVLGIDLSKQEQSSDWGAEFLSDSQRSYAASDVLYLHRLAAELDRRLAREGRTAIAESCFAFLPTRAILDVSGWPDFDIFSH</sequence>
<organism evidence="3 4">
    <name type="scientific">Marinibaculum pumilum</name>
    <dbReference type="NCBI Taxonomy" id="1766165"/>
    <lineage>
        <taxon>Bacteria</taxon>
        <taxon>Pseudomonadati</taxon>
        <taxon>Pseudomonadota</taxon>
        <taxon>Alphaproteobacteria</taxon>
        <taxon>Rhodospirillales</taxon>
        <taxon>Rhodospirillaceae</taxon>
        <taxon>Marinibaculum</taxon>
    </lineage>
</organism>
<name>A0ABV7L705_9PROT</name>
<dbReference type="Gene3D" id="3.30.420.10">
    <property type="entry name" value="Ribonuclease H-like superfamily/Ribonuclease H"/>
    <property type="match status" value="1"/>
</dbReference>
<dbReference type="SMART" id="SM00474">
    <property type="entry name" value="35EXOc"/>
    <property type="match status" value="1"/>
</dbReference>
<feature type="compositionally biased region" description="Basic and acidic residues" evidence="1">
    <location>
        <begin position="13"/>
        <end position="22"/>
    </location>
</feature>
<keyword evidence="4" id="KW-1185">Reference proteome</keyword>
<evidence type="ECO:0000313" key="3">
    <source>
        <dbReference type="EMBL" id="MFC3230433.1"/>
    </source>
</evidence>
<accession>A0ABV7L705</accession>
<proteinExistence type="predicted"/>
<dbReference type="Proteomes" id="UP001595528">
    <property type="component" value="Unassembled WGS sequence"/>
</dbReference>
<keyword evidence="3" id="KW-0378">Hydrolase</keyword>
<dbReference type="EMBL" id="JBHRTR010000046">
    <property type="protein sequence ID" value="MFC3230433.1"/>
    <property type="molecule type" value="Genomic_DNA"/>
</dbReference>
<feature type="region of interest" description="Disordered" evidence="1">
    <location>
        <begin position="1"/>
        <end position="22"/>
    </location>
</feature>
<dbReference type="InterPro" id="IPR051086">
    <property type="entry name" value="RNase_D-like"/>
</dbReference>
<protein>
    <submittedName>
        <fullName evidence="3">Ribonuclease D</fullName>
        <ecNumber evidence="3">3.1.-.-</ecNumber>
        <ecNumber evidence="3">3.1.13.5</ecNumber>
    </submittedName>
</protein>
<dbReference type="EC" id="3.1.-.-" evidence="3"/>
<dbReference type="InterPro" id="IPR036397">
    <property type="entry name" value="RNaseH_sf"/>
</dbReference>
<dbReference type="SUPFAM" id="SSF53098">
    <property type="entry name" value="Ribonuclease H-like"/>
    <property type="match status" value="1"/>
</dbReference>
<feature type="domain" description="3'-5' exonuclease" evidence="2">
    <location>
        <begin position="19"/>
        <end position="188"/>
    </location>
</feature>
<comment type="caution">
    <text evidence="3">The sequence shown here is derived from an EMBL/GenBank/DDBJ whole genome shotgun (WGS) entry which is preliminary data.</text>
</comment>
<dbReference type="RefSeq" id="WP_379905599.1">
    <property type="nucleotide sequence ID" value="NZ_JBHRTR010000046.1"/>
</dbReference>
<dbReference type="PANTHER" id="PTHR47649">
    <property type="entry name" value="RIBONUCLEASE D"/>
    <property type="match status" value="1"/>
</dbReference>
<dbReference type="GO" id="GO:0033890">
    <property type="term" value="F:ribonuclease D activity"/>
    <property type="evidence" value="ECO:0007669"/>
    <property type="project" value="UniProtKB-EC"/>
</dbReference>
<evidence type="ECO:0000256" key="1">
    <source>
        <dbReference type="SAM" id="MobiDB-lite"/>
    </source>
</evidence>
<gene>
    <name evidence="3" type="ORF">ACFOGJ_24505</name>
</gene>
<dbReference type="InterPro" id="IPR012337">
    <property type="entry name" value="RNaseH-like_sf"/>
</dbReference>
<dbReference type="CDD" id="cd06142">
    <property type="entry name" value="RNaseD_exo"/>
    <property type="match status" value="1"/>
</dbReference>
<dbReference type="PANTHER" id="PTHR47649:SF1">
    <property type="entry name" value="RIBONUCLEASE D"/>
    <property type="match status" value="1"/>
</dbReference>
<evidence type="ECO:0000313" key="4">
    <source>
        <dbReference type="Proteomes" id="UP001595528"/>
    </source>
</evidence>
<feature type="compositionally biased region" description="Low complexity" evidence="1">
    <location>
        <begin position="1"/>
        <end position="12"/>
    </location>
</feature>
<evidence type="ECO:0000259" key="2">
    <source>
        <dbReference type="SMART" id="SM00474"/>
    </source>
</evidence>
<dbReference type="EC" id="3.1.13.5" evidence="3"/>
<dbReference type="InterPro" id="IPR002562">
    <property type="entry name" value="3'-5'_exonuclease_dom"/>
</dbReference>